<dbReference type="OMA" id="YTGHAFN"/>
<dbReference type="Proteomes" id="UP000654075">
    <property type="component" value="Unassembled WGS sequence"/>
</dbReference>
<dbReference type="EMBL" id="CAJNNV010027889">
    <property type="protein sequence ID" value="CAE8622080.1"/>
    <property type="molecule type" value="Genomic_DNA"/>
</dbReference>
<dbReference type="OrthoDB" id="10259631at2759"/>
<evidence type="ECO:0000313" key="1">
    <source>
        <dbReference type="EMBL" id="CAE8622080.1"/>
    </source>
</evidence>
<comment type="caution">
    <text evidence="1">The sequence shown here is derived from an EMBL/GenBank/DDBJ whole genome shotgun (WGS) entry which is preliminary data.</text>
</comment>
<accession>A0A813GAX3</accession>
<gene>
    <name evidence="1" type="ORF">PGLA1383_LOCUS39588</name>
</gene>
<evidence type="ECO:0000313" key="2">
    <source>
        <dbReference type="Proteomes" id="UP000654075"/>
    </source>
</evidence>
<name>A0A813GAX3_POLGL</name>
<proteinExistence type="predicted"/>
<protein>
    <submittedName>
        <fullName evidence="1">Uncharacterized protein</fullName>
    </submittedName>
</protein>
<sequence length="280" mass="30684">MKMLARCTSVILVIQSARIRTQHKTSTAFERLTARHSTPQMIKGVWSLLAGQRGRNPLNPVCSLLAAQRAMSSTMEVDPAYPGTSVERLRNIQARVRSLVPADLSKDWEEVRRKLLWAGGLKDLPQNVPGQGYTGHSFNDDNHCDLTPMLGEVAHNLNNGEVSGIAQGNRLGPGIDLATLPELGVGGSWSTCTNGCHLEPPQDVAHVQFRSRIAFKLVWCPPEFSSFVLVDDSGAYLNHGSPSGALPDMRMRRSNFQLVKGSKYALEAEGFKSRPEPSVE</sequence>
<organism evidence="1 2">
    <name type="scientific">Polarella glacialis</name>
    <name type="common">Dinoflagellate</name>
    <dbReference type="NCBI Taxonomy" id="89957"/>
    <lineage>
        <taxon>Eukaryota</taxon>
        <taxon>Sar</taxon>
        <taxon>Alveolata</taxon>
        <taxon>Dinophyceae</taxon>
        <taxon>Suessiales</taxon>
        <taxon>Suessiaceae</taxon>
        <taxon>Polarella</taxon>
    </lineage>
</organism>
<reference evidence="1" key="1">
    <citation type="submission" date="2021-02" db="EMBL/GenBank/DDBJ databases">
        <authorList>
            <person name="Dougan E. K."/>
            <person name="Rhodes N."/>
            <person name="Thang M."/>
            <person name="Chan C."/>
        </authorList>
    </citation>
    <scope>NUCLEOTIDE SEQUENCE</scope>
</reference>
<keyword evidence="2" id="KW-1185">Reference proteome</keyword>
<dbReference type="AlphaFoldDB" id="A0A813GAX3"/>